<dbReference type="InterPro" id="IPR005467">
    <property type="entry name" value="His_kinase_dom"/>
</dbReference>
<accession>A0ABX8RAV5</accession>
<gene>
    <name evidence="15" type="ORF">KVH43_12655</name>
</gene>
<dbReference type="PROSITE" id="PS50885">
    <property type="entry name" value="HAMP"/>
    <property type="match status" value="1"/>
</dbReference>
<evidence type="ECO:0000256" key="2">
    <source>
        <dbReference type="ARBA" id="ARBA00004651"/>
    </source>
</evidence>
<evidence type="ECO:0000256" key="11">
    <source>
        <dbReference type="ARBA" id="ARBA00023136"/>
    </source>
</evidence>
<feature type="domain" description="HAMP" evidence="14">
    <location>
        <begin position="188"/>
        <end position="240"/>
    </location>
</feature>
<evidence type="ECO:0000313" key="15">
    <source>
        <dbReference type="EMBL" id="QXM06178.1"/>
    </source>
</evidence>
<keyword evidence="12" id="KW-1133">Transmembrane helix</keyword>
<evidence type="ECO:0000256" key="4">
    <source>
        <dbReference type="ARBA" id="ARBA00022475"/>
    </source>
</evidence>
<dbReference type="EMBL" id="CP078093">
    <property type="protein sequence ID" value="QXM06178.1"/>
    <property type="molecule type" value="Genomic_DNA"/>
</dbReference>
<keyword evidence="9" id="KW-0067">ATP-binding</keyword>
<keyword evidence="11 12" id="KW-0472">Membrane</keyword>
<keyword evidence="7" id="KW-0547">Nucleotide-binding</keyword>
<dbReference type="Pfam" id="PF00672">
    <property type="entry name" value="HAMP"/>
    <property type="match status" value="1"/>
</dbReference>
<dbReference type="CDD" id="cd06225">
    <property type="entry name" value="HAMP"/>
    <property type="match status" value="1"/>
</dbReference>
<evidence type="ECO:0000256" key="6">
    <source>
        <dbReference type="ARBA" id="ARBA00022679"/>
    </source>
</evidence>
<dbReference type="CDD" id="cd00075">
    <property type="entry name" value="HATPase"/>
    <property type="match status" value="1"/>
</dbReference>
<dbReference type="Pfam" id="PF00512">
    <property type="entry name" value="HisKA"/>
    <property type="match status" value="1"/>
</dbReference>
<dbReference type="InterPro" id="IPR003594">
    <property type="entry name" value="HATPase_dom"/>
</dbReference>
<feature type="transmembrane region" description="Helical" evidence="12">
    <location>
        <begin position="164"/>
        <end position="187"/>
    </location>
</feature>
<reference evidence="15" key="1">
    <citation type="submission" date="2021-07" db="EMBL/GenBank/DDBJ databases">
        <title>Complete genome sequence of Crassaminicella sp. 143-21, isolated from a deep-sea hydrothermal vent.</title>
        <authorList>
            <person name="Li X."/>
        </authorList>
    </citation>
    <scope>NUCLEOTIDE SEQUENCE</scope>
    <source>
        <strain evidence="15">143-21</strain>
    </source>
</reference>
<dbReference type="GO" id="GO:0016301">
    <property type="term" value="F:kinase activity"/>
    <property type="evidence" value="ECO:0007669"/>
    <property type="project" value="UniProtKB-KW"/>
</dbReference>
<sequence>MKSIKKRLAINFMLVVFFSVLFFEILLINFVKQYYYKNVEDVLTNQITISSEFYSRYFSSATLEDNVLDNVDVFWKQTPAQVQIIDLSGKVLMDSIGVTYKEPIETNDVKSALKGQKGTWIGKVNYDDYDVMAVAYPLKTDKKIVGVLRFITSLKEVNNGIQRIAFLFLSIGALVILVSGVVSIILANTITEPIKELTCVAEKMALGNFRVRSKKRFDDEIGKLSDTFNFMAQEIVKKDQLKNEFISSVSHEIRTPLTAIKGWAILLNKEEFEDKETMREGLKIIEEESERLTAMVEELLDFSKFVSGKITLKKEKINMENLIEYIEKYMGPRAERENIYFNVDYEKHIIPMCVDENRIKQVLINVLDNAFKFTNKGGRVDFFVKQEGEYLNMFVKDNGCGISSEDLPKIKEKFYKGKNSKSKNGIGLSICDEIIKLHGGELIIESKLNKGTTVHIKLPMKRKK</sequence>
<evidence type="ECO:0000256" key="9">
    <source>
        <dbReference type="ARBA" id="ARBA00022840"/>
    </source>
</evidence>
<feature type="domain" description="Histidine kinase" evidence="13">
    <location>
        <begin position="248"/>
        <end position="462"/>
    </location>
</feature>
<dbReference type="InterPro" id="IPR050398">
    <property type="entry name" value="HssS/ArlS-like"/>
</dbReference>
<evidence type="ECO:0000256" key="5">
    <source>
        <dbReference type="ARBA" id="ARBA00022553"/>
    </source>
</evidence>
<dbReference type="SMART" id="SM00387">
    <property type="entry name" value="HATPase_c"/>
    <property type="match status" value="1"/>
</dbReference>
<comment type="catalytic activity">
    <reaction evidence="1">
        <text>ATP + protein L-histidine = ADP + protein N-phospho-L-histidine.</text>
        <dbReference type="EC" id="2.7.13.3"/>
    </reaction>
</comment>
<evidence type="ECO:0000259" key="14">
    <source>
        <dbReference type="PROSITE" id="PS50885"/>
    </source>
</evidence>
<evidence type="ECO:0000256" key="1">
    <source>
        <dbReference type="ARBA" id="ARBA00000085"/>
    </source>
</evidence>
<keyword evidence="5" id="KW-0597">Phosphoprotein</keyword>
<dbReference type="SMART" id="SM00304">
    <property type="entry name" value="HAMP"/>
    <property type="match status" value="1"/>
</dbReference>
<keyword evidence="6" id="KW-0808">Transferase</keyword>
<comment type="subcellular location">
    <subcellularLocation>
        <location evidence="2">Cell membrane</location>
        <topology evidence="2">Multi-pass membrane protein</topology>
    </subcellularLocation>
</comment>
<protein>
    <recommendedName>
        <fullName evidence="3">histidine kinase</fullName>
        <ecNumber evidence="3">2.7.13.3</ecNumber>
    </recommendedName>
</protein>
<dbReference type="SMART" id="SM00388">
    <property type="entry name" value="HisKA"/>
    <property type="match status" value="1"/>
</dbReference>
<evidence type="ECO:0000256" key="8">
    <source>
        <dbReference type="ARBA" id="ARBA00022777"/>
    </source>
</evidence>
<dbReference type="Proteomes" id="UP000886818">
    <property type="component" value="Chromosome"/>
</dbReference>
<proteinExistence type="predicted"/>
<evidence type="ECO:0000256" key="7">
    <source>
        <dbReference type="ARBA" id="ARBA00022741"/>
    </source>
</evidence>
<keyword evidence="4" id="KW-1003">Cell membrane</keyword>
<dbReference type="PROSITE" id="PS50109">
    <property type="entry name" value="HIS_KIN"/>
    <property type="match status" value="1"/>
</dbReference>
<dbReference type="PANTHER" id="PTHR45528:SF1">
    <property type="entry name" value="SENSOR HISTIDINE KINASE CPXA"/>
    <property type="match status" value="1"/>
</dbReference>
<feature type="transmembrane region" description="Helical" evidence="12">
    <location>
        <begin position="12"/>
        <end position="31"/>
    </location>
</feature>
<keyword evidence="12" id="KW-0812">Transmembrane</keyword>
<dbReference type="RefSeq" id="WP_218282875.1">
    <property type="nucleotide sequence ID" value="NZ_CP078093.1"/>
</dbReference>
<keyword evidence="16" id="KW-1185">Reference proteome</keyword>
<dbReference type="InterPro" id="IPR003661">
    <property type="entry name" value="HisK_dim/P_dom"/>
</dbReference>
<evidence type="ECO:0000256" key="3">
    <source>
        <dbReference type="ARBA" id="ARBA00012438"/>
    </source>
</evidence>
<organism evidence="15 16">
    <name type="scientific">Crassaminicella indica</name>
    <dbReference type="NCBI Taxonomy" id="2855394"/>
    <lineage>
        <taxon>Bacteria</taxon>
        <taxon>Bacillati</taxon>
        <taxon>Bacillota</taxon>
        <taxon>Clostridia</taxon>
        <taxon>Eubacteriales</taxon>
        <taxon>Clostridiaceae</taxon>
        <taxon>Crassaminicella</taxon>
    </lineage>
</organism>
<keyword evidence="10" id="KW-0902">Two-component regulatory system</keyword>
<dbReference type="EC" id="2.7.13.3" evidence="3"/>
<evidence type="ECO:0000256" key="10">
    <source>
        <dbReference type="ARBA" id="ARBA00023012"/>
    </source>
</evidence>
<dbReference type="Pfam" id="PF02518">
    <property type="entry name" value="HATPase_c"/>
    <property type="match status" value="1"/>
</dbReference>
<evidence type="ECO:0000259" key="13">
    <source>
        <dbReference type="PROSITE" id="PS50109"/>
    </source>
</evidence>
<keyword evidence="8 15" id="KW-0418">Kinase</keyword>
<dbReference type="InterPro" id="IPR003660">
    <property type="entry name" value="HAMP_dom"/>
</dbReference>
<dbReference type="CDD" id="cd00082">
    <property type="entry name" value="HisKA"/>
    <property type="match status" value="1"/>
</dbReference>
<dbReference type="PANTHER" id="PTHR45528">
    <property type="entry name" value="SENSOR HISTIDINE KINASE CPXA"/>
    <property type="match status" value="1"/>
</dbReference>
<name>A0ABX8RAV5_9CLOT</name>
<evidence type="ECO:0000256" key="12">
    <source>
        <dbReference type="SAM" id="Phobius"/>
    </source>
</evidence>
<evidence type="ECO:0000313" key="16">
    <source>
        <dbReference type="Proteomes" id="UP000886818"/>
    </source>
</evidence>